<keyword evidence="2" id="KW-1185">Reference proteome</keyword>
<accession>A0AAV2JXD8</accession>
<sequence>MCSSGQRREECAGHCKLSDYTLCASAHALRATGPRALLPPPQSCPVLTPAPSAPSLLMSLSDCVYIFYLIRGLCLQVLNEALGGPQQST</sequence>
<protein>
    <submittedName>
        <fullName evidence="1">Uncharacterized protein</fullName>
    </submittedName>
</protein>
<name>A0AAV2JXD8_KNICA</name>
<dbReference type="EMBL" id="OZ035836">
    <property type="protein sequence ID" value="CAL1580702.1"/>
    <property type="molecule type" value="Genomic_DNA"/>
</dbReference>
<dbReference type="AlphaFoldDB" id="A0AAV2JXD8"/>
<reference evidence="1 2" key="1">
    <citation type="submission" date="2024-04" db="EMBL/GenBank/DDBJ databases">
        <authorList>
            <person name="Waldvogel A.-M."/>
            <person name="Schoenle A."/>
        </authorList>
    </citation>
    <scope>NUCLEOTIDE SEQUENCE [LARGE SCALE GENOMIC DNA]</scope>
</reference>
<proteinExistence type="predicted"/>
<evidence type="ECO:0000313" key="2">
    <source>
        <dbReference type="Proteomes" id="UP001497482"/>
    </source>
</evidence>
<evidence type="ECO:0000313" key="1">
    <source>
        <dbReference type="EMBL" id="CAL1580702.1"/>
    </source>
</evidence>
<dbReference type="Proteomes" id="UP001497482">
    <property type="component" value="Chromosome 14"/>
</dbReference>
<organism evidence="1 2">
    <name type="scientific">Knipowitschia caucasica</name>
    <name type="common">Caucasian dwarf goby</name>
    <name type="synonym">Pomatoschistus caucasicus</name>
    <dbReference type="NCBI Taxonomy" id="637954"/>
    <lineage>
        <taxon>Eukaryota</taxon>
        <taxon>Metazoa</taxon>
        <taxon>Chordata</taxon>
        <taxon>Craniata</taxon>
        <taxon>Vertebrata</taxon>
        <taxon>Euteleostomi</taxon>
        <taxon>Actinopterygii</taxon>
        <taxon>Neopterygii</taxon>
        <taxon>Teleostei</taxon>
        <taxon>Neoteleostei</taxon>
        <taxon>Acanthomorphata</taxon>
        <taxon>Gobiaria</taxon>
        <taxon>Gobiiformes</taxon>
        <taxon>Gobioidei</taxon>
        <taxon>Gobiidae</taxon>
        <taxon>Gobiinae</taxon>
        <taxon>Knipowitschia</taxon>
    </lineage>
</organism>
<gene>
    <name evidence="1" type="ORF">KC01_LOCUS11518</name>
</gene>